<dbReference type="STRING" id="578458.D8QJY4"/>
<dbReference type="Gene3D" id="1.20.5.110">
    <property type="match status" value="1"/>
</dbReference>
<dbReference type="SUPFAM" id="SSF58038">
    <property type="entry name" value="SNARE fusion complex"/>
    <property type="match status" value="1"/>
</dbReference>
<accession>D8QJY4</accession>
<dbReference type="OrthoDB" id="244190at2759"/>
<dbReference type="EMBL" id="GL377315">
    <property type="protein sequence ID" value="EFI91890.1"/>
    <property type="molecule type" value="Genomic_DNA"/>
</dbReference>
<evidence type="ECO:0000256" key="9">
    <source>
        <dbReference type="SAM" id="Coils"/>
    </source>
</evidence>
<dbReference type="GO" id="GO:0061025">
    <property type="term" value="P:membrane fusion"/>
    <property type="evidence" value="ECO:0007669"/>
    <property type="project" value="UniProtKB-ARBA"/>
</dbReference>
<dbReference type="FunFam" id="1.20.5.110:FF:000060">
    <property type="entry name" value="SNARE complex subunit (Syn8)"/>
    <property type="match status" value="1"/>
</dbReference>
<keyword evidence="7 9" id="KW-0175">Coiled coil</keyword>
<protein>
    <recommendedName>
        <fullName evidence="12">t-SNARE coiled-coil homology domain-containing protein</fullName>
    </recommendedName>
</protein>
<proteinExistence type="predicted"/>
<keyword evidence="4 11" id="KW-0812">Transmembrane</keyword>
<dbReference type="GO" id="GO:0006896">
    <property type="term" value="P:Golgi to vacuole transport"/>
    <property type="evidence" value="ECO:0007669"/>
    <property type="project" value="UniProtKB-ARBA"/>
</dbReference>
<feature type="region of interest" description="Disordered" evidence="10">
    <location>
        <begin position="86"/>
        <end position="132"/>
    </location>
</feature>
<evidence type="ECO:0000256" key="5">
    <source>
        <dbReference type="ARBA" id="ARBA00022927"/>
    </source>
</evidence>
<evidence type="ECO:0000256" key="11">
    <source>
        <dbReference type="SAM" id="Phobius"/>
    </source>
</evidence>
<evidence type="ECO:0000256" key="6">
    <source>
        <dbReference type="ARBA" id="ARBA00022989"/>
    </source>
</evidence>
<dbReference type="HOGENOM" id="CLU_053570_1_0_1"/>
<dbReference type="InterPro" id="IPR000727">
    <property type="entry name" value="T_SNARE_dom"/>
</dbReference>
<dbReference type="GO" id="GO:0005768">
    <property type="term" value="C:endosome"/>
    <property type="evidence" value="ECO:0007669"/>
    <property type="project" value="UniProtKB-ARBA"/>
</dbReference>
<keyword evidence="3" id="KW-0813">Transport</keyword>
<dbReference type="InParanoid" id="D8QJY4"/>
<name>D8QJY4_SCHCM</name>
<feature type="coiled-coil region" evidence="9">
    <location>
        <begin position="36"/>
        <end position="63"/>
    </location>
</feature>
<evidence type="ECO:0000259" key="12">
    <source>
        <dbReference type="PROSITE" id="PS50192"/>
    </source>
</evidence>
<keyword evidence="6 11" id="KW-1133">Transmembrane helix</keyword>
<dbReference type="KEGG" id="scm:SCHCO_02643896"/>
<evidence type="ECO:0000256" key="10">
    <source>
        <dbReference type="SAM" id="MobiDB-lite"/>
    </source>
</evidence>
<feature type="transmembrane region" description="Helical" evidence="11">
    <location>
        <begin position="211"/>
        <end position="230"/>
    </location>
</feature>
<organism evidence="14">
    <name type="scientific">Schizophyllum commune (strain H4-8 / FGSC 9210)</name>
    <name type="common">Split gill fungus</name>
    <dbReference type="NCBI Taxonomy" id="578458"/>
    <lineage>
        <taxon>Eukaryota</taxon>
        <taxon>Fungi</taxon>
        <taxon>Dikarya</taxon>
        <taxon>Basidiomycota</taxon>
        <taxon>Agaricomycotina</taxon>
        <taxon>Agaricomycetes</taxon>
        <taxon>Agaricomycetidae</taxon>
        <taxon>Agaricales</taxon>
        <taxon>Schizophyllaceae</taxon>
        <taxon>Schizophyllum</taxon>
    </lineage>
</organism>
<reference evidence="13 14" key="1">
    <citation type="journal article" date="2010" name="Nat. Biotechnol.">
        <title>Genome sequence of the model mushroom Schizophyllum commune.</title>
        <authorList>
            <person name="Ohm R.A."/>
            <person name="de Jong J.F."/>
            <person name="Lugones L.G."/>
            <person name="Aerts A."/>
            <person name="Kothe E."/>
            <person name="Stajich J.E."/>
            <person name="de Vries R.P."/>
            <person name="Record E."/>
            <person name="Levasseur A."/>
            <person name="Baker S.E."/>
            <person name="Bartholomew K.A."/>
            <person name="Coutinho P.M."/>
            <person name="Erdmann S."/>
            <person name="Fowler T.J."/>
            <person name="Gathman A.C."/>
            <person name="Lombard V."/>
            <person name="Henrissat B."/>
            <person name="Knabe N."/>
            <person name="Kuees U."/>
            <person name="Lilly W.W."/>
            <person name="Lindquist E."/>
            <person name="Lucas S."/>
            <person name="Magnuson J.K."/>
            <person name="Piumi F."/>
            <person name="Raudaskoski M."/>
            <person name="Salamov A."/>
            <person name="Schmutz J."/>
            <person name="Schwarze F.W.M.R."/>
            <person name="vanKuyk P.A."/>
            <person name="Horton J.S."/>
            <person name="Grigoriev I.V."/>
            <person name="Woesten H.A.B."/>
        </authorList>
    </citation>
    <scope>NUCLEOTIDE SEQUENCE [LARGE SCALE GENOMIC DNA]</scope>
    <source>
        <strain evidence="14">H4-8 / FGSC 9210</strain>
    </source>
</reference>
<dbReference type="GO" id="GO:0016020">
    <property type="term" value="C:membrane"/>
    <property type="evidence" value="ECO:0007669"/>
    <property type="project" value="UniProtKB-SubCell"/>
</dbReference>
<evidence type="ECO:0000256" key="1">
    <source>
        <dbReference type="ARBA" id="ARBA00004167"/>
    </source>
</evidence>
<evidence type="ECO:0000256" key="4">
    <source>
        <dbReference type="ARBA" id="ARBA00022692"/>
    </source>
</evidence>
<keyword evidence="5" id="KW-0653">Protein transport</keyword>
<gene>
    <name evidence="13" type="ORF">SCHCODRAFT_61958</name>
</gene>
<keyword evidence="14" id="KW-1185">Reference proteome</keyword>
<dbReference type="Proteomes" id="UP000007431">
    <property type="component" value="Unassembled WGS sequence"/>
</dbReference>
<dbReference type="GO" id="GO:0015031">
    <property type="term" value="P:protein transport"/>
    <property type="evidence" value="ECO:0007669"/>
    <property type="project" value="UniProtKB-KW"/>
</dbReference>
<sequence>MSLAKLTSVSTQTLSLLLERQRQQTLPSFVSGAPNSEQYTRNAEQINRNLAQLRDGIRALEAKDGRTEAVSLLRNQYERMRGMLGEDSQVESLDPPEAQRTPSPTASLIPQVPSRSPEPMTPYTDDPDANEDPSILLQTQQRMMNTQDEHLDRLSHSINRQRDLSIQINDELDVHHGLLSELDTDIDRTHDRMSGARRRLDRFAKGAKNNGSTVIIAALILILLILIIIFKT</sequence>
<dbReference type="OMA" id="QIHAYHS"/>
<dbReference type="VEuPathDB" id="FungiDB:SCHCODRAFT_02643896"/>
<evidence type="ECO:0000256" key="3">
    <source>
        <dbReference type="ARBA" id="ARBA00022448"/>
    </source>
</evidence>
<feature type="domain" description="T-SNARE coiled-coil homology" evidence="12">
    <location>
        <begin position="141"/>
        <end position="203"/>
    </location>
</feature>
<dbReference type="eggNOG" id="ENOG502S813">
    <property type="taxonomic scope" value="Eukaryota"/>
</dbReference>
<evidence type="ECO:0000313" key="13">
    <source>
        <dbReference type="EMBL" id="EFI91890.1"/>
    </source>
</evidence>
<evidence type="ECO:0000256" key="2">
    <source>
        <dbReference type="ARBA" id="ARBA00004308"/>
    </source>
</evidence>
<dbReference type="PANTHER" id="PTHR12791">
    <property type="entry name" value="GOLGI SNARE BET1-RELATED"/>
    <property type="match status" value="1"/>
</dbReference>
<evidence type="ECO:0000313" key="14">
    <source>
        <dbReference type="Proteomes" id="UP000007431"/>
    </source>
</evidence>
<dbReference type="AlphaFoldDB" id="D8QJY4"/>
<dbReference type="SMART" id="SM00397">
    <property type="entry name" value="t_SNARE"/>
    <property type="match status" value="1"/>
</dbReference>
<dbReference type="CDD" id="cd15859">
    <property type="entry name" value="SNARE_SYN8"/>
    <property type="match status" value="1"/>
</dbReference>
<comment type="subcellular location">
    <subcellularLocation>
        <location evidence="2">Endomembrane system</location>
    </subcellularLocation>
    <subcellularLocation>
        <location evidence="1">Membrane</location>
        <topology evidence="1">Single-pass membrane protein</topology>
    </subcellularLocation>
</comment>
<evidence type="ECO:0000256" key="7">
    <source>
        <dbReference type="ARBA" id="ARBA00023054"/>
    </source>
</evidence>
<keyword evidence="8 11" id="KW-0472">Membrane</keyword>
<dbReference type="PROSITE" id="PS50192">
    <property type="entry name" value="T_SNARE"/>
    <property type="match status" value="1"/>
</dbReference>
<dbReference type="Pfam" id="PF05739">
    <property type="entry name" value="SNARE"/>
    <property type="match status" value="1"/>
</dbReference>
<dbReference type="GeneID" id="9593737"/>
<evidence type="ECO:0000256" key="8">
    <source>
        <dbReference type="ARBA" id="ARBA00023136"/>
    </source>
</evidence>
<dbReference type="RefSeq" id="XP_003026793.1">
    <property type="nucleotide sequence ID" value="XM_003026747.1"/>
</dbReference>